<organism evidence="2 4">
    <name type="scientific">Tepidimonas ignava</name>
    <dbReference type="NCBI Taxonomy" id="114249"/>
    <lineage>
        <taxon>Bacteria</taxon>
        <taxon>Pseudomonadati</taxon>
        <taxon>Pseudomonadota</taxon>
        <taxon>Betaproteobacteria</taxon>
        <taxon>Burkholderiales</taxon>
        <taxon>Tepidimonas</taxon>
    </lineage>
</organism>
<dbReference type="OrthoDB" id="8604580at2"/>
<dbReference type="EMBL" id="VJNC01000010">
    <property type="protein sequence ID" value="TSE21224.1"/>
    <property type="molecule type" value="Genomic_DNA"/>
</dbReference>
<evidence type="ECO:0000313" key="5">
    <source>
        <dbReference type="Proteomes" id="UP000315577"/>
    </source>
</evidence>
<evidence type="ECO:0000313" key="3">
    <source>
        <dbReference type="EMBL" id="TSE21224.1"/>
    </source>
</evidence>
<feature type="transmembrane region" description="Helical" evidence="1">
    <location>
        <begin position="6"/>
        <end position="25"/>
    </location>
</feature>
<keyword evidence="1" id="KW-0472">Membrane</keyword>
<evidence type="ECO:0000313" key="4">
    <source>
        <dbReference type="Proteomes" id="UP000295536"/>
    </source>
</evidence>
<keyword evidence="1" id="KW-0812">Transmembrane</keyword>
<accession>A0A4R3LD31</accession>
<dbReference type="Proteomes" id="UP000295536">
    <property type="component" value="Unassembled WGS sequence"/>
</dbReference>
<dbReference type="AlphaFoldDB" id="A0A4R3LD31"/>
<dbReference type="InterPro" id="IPR008621">
    <property type="entry name" value="Cbb3-typ_cyt_oxidase_comp"/>
</dbReference>
<dbReference type="RefSeq" id="WP_132962851.1">
    <property type="nucleotide sequence ID" value="NZ_DAIPFN010000019.1"/>
</dbReference>
<keyword evidence="1" id="KW-1133">Transmembrane helix</keyword>
<reference evidence="3 5" key="2">
    <citation type="submission" date="2019-07" db="EMBL/GenBank/DDBJ databases">
        <title>Tepidimonas ignava SPS-1037 draft genome.</title>
        <authorList>
            <person name="Da Costa M.S."/>
            <person name="Froufe H.J.C."/>
            <person name="Egas C."/>
            <person name="Albuquerque L."/>
        </authorList>
    </citation>
    <scope>NUCLEOTIDE SEQUENCE [LARGE SCALE GENOMIC DNA]</scope>
    <source>
        <strain evidence="3 5">SPS-1037</strain>
    </source>
</reference>
<dbReference type="Pfam" id="PF05545">
    <property type="entry name" value="FixQ"/>
    <property type="match status" value="1"/>
</dbReference>
<sequence>MDINDLRVIVTVLSFVTFVGIWVWAWSRKNQRRFEEAAQLPFQSE</sequence>
<protein>
    <submittedName>
        <fullName evidence="3">Cbb3-type cytochrome oxidase component FixQ</fullName>
    </submittedName>
    <submittedName>
        <fullName evidence="2">Cytochrome c oxidase cbb3-type subunit 4</fullName>
    </submittedName>
</protein>
<gene>
    <name evidence="2" type="ORF">EDC36_11021</name>
    <name evidence="3" type="ORF">Tigna_01610</name>
</gene>
<keyword evidence="5" id="KW-1185">Reference proteome</keyword>
<comment type="caution">
    <text evidence="2">The sequence shown here is derived from an EMBL/GenBank/DDBJ whole genome shotgun (WGS) entry which is preliminary data.</text>
</comment>
<proteinExistence type="predicted"/>
<name>A0A4R3LD31_9BURK</name>
<evidence type="ECO:0000313" key="2">
    <source>
        <dbReference type="EMBL" id="TCS97238.1"/>
    </source>
</evidence>
<dbReference type="Proteomes" id="UP000315577">
    <property type="component" value="Unassembled WGS sequence"/>
</dbReference>
<reference evidence="2 4" key="1">
    <citation type="submission" date="2019-03" db="EMBL/GenBank/DDBJ databases">
        <title>Genomic Encyclopedia of Type Strains, Phase IV (KMG-IV): sequencing the most valuable type-strain genomes for metagenomic binning, comparative biology and taxonomic classification.</title>
        <authorList>
            <person name="Goeker M."/>
        </authorList>
    </citation>
    <scope>NUCLEOTIDE SEQUENCE [LARGE SCALE GENOMIC DNA]</scope>
    <source>
        <strain evidence="2 4">DSM 12034</strain>
    </source>
</reference>
<evidence type="ECO:0000256" key="1">
    <source>
        <dbReference type="SAM" id="Phobius"/>
    </source>
</evidence>
<dbReference type="EMBL" id="SMAH01000010">
    <property type="protein sequence ID" value="TCS97238.1"/>
    <property type="molecule type" value="Genomic_DNA"/>
</dbReference>